<dbReference type="PROSITE" id="PS00149">
    <property type="entry name" value="SULFATASE_2"/>
    <property type="match status" value="1"/>
</dbReference>
<comment type="similarity">
    <text evidence="1">Belongs to the sulfatase family.</text>
</comment>
<dbReference type="InterPro" id="IPR050738">
    <property type="entry name" value="Sulfatase"/>
</dbReference>
<evidence type="ECO:0000256" key="2">
    <source>
        <dbReference type="ARBA" id="ARBA00022723"/>
    </source>
</evidence>
<comment type="caution">
    <text evidence="7">The sequence shown here is derived from an EMBL/GenBank/DDBJ whole genome shotgun (WGS) entry which is preliminary data.</text>
</comment>
<keyword evidence="5" id="KW-0732">Signal</keyword>
<dbReference type="RefSeq" id="WP_021691831.1">
    <property type="nucleotide sequence ID" value="NZ_BASZ01000014.1"/>
</dbReference>
<evidence type="ECO:0000256" key="4">
    <source>
        <dbReference type="ARBA" id="ARBA00022837"/>
    </source>
</evidence>
<keyword evidence="2" id="KW-0479">Metal-binding</keyword>
<dbReference type="GO" id="GO:0046872">
    <property type="term" value="F:metal ion binding"/>
    <property type="evidence" value="ECO:0007669"/>
    <property type="project" value="UniProtKB-KW"/>
</dbReference>
<dbReference type="AlphaFoldDB" id="U3A8C6"/>
<gene>
    <name evidence="7" type="primary">atsA</name>
    <name evidence="7" type="ORF">NT2_14_00170</name>
</gene>
<dbReference type="Gene3D" id="3.40.720.10">
    <property type="entry name" value="Alkaline Phosphatase, subunit A"/>
    <property type="match status" value="1"/>
</dbReference>
<feature type="signal peptide" evidence="5">
    <location>
        <begin position="1"/>
        <end position="20"/>
    </location>
</feature>
<dbReference type="PANTHER" id="PTHR42693">
    <property type="entry name" value="ARYLSULFATASE FAMILY MEMBER"/>
    <property type="match status" value="1"/>
</dbReference>
<keyword evidence="3" id="KW-0378">Hydrolase</keyword>
<evidence type="ECO:0000313" key="8">
    <source>
        <dbReference type="Proteomes" id="UP000016568"/>
    </source>
</evidence>
<keyword evidence="4" id="KW-0106">Calcium</keyword>
<feature type="domain" description="Sulfatase N-terminal" evidence="6">
    <location>
        <begin position="48"/>
        <end position="458"/>
    </location>
</feature>
<dbReference type="EMBL" id="BASZ01000014">
    <property type="protein sequence ID" value="GAD51013.1"/>
    <property type="molecule type" value="Genomic_DNA"/>
</dbReference>
<dbReference type="CDD" id="cd16025">
    <property type="entry name" value="PAS_like"/>
    <property type="match status" value="1"/>
</dbReference>
<organism evidence="7 8">
    <name type="scientific">Caenibius tardaugens NBRC 16725</name>
    <dbReference type="NCBI Taxonomy" id="1219035"/>
    <lineage>
        <taxon>Bacteria</taxon>
        <taxon>Pseudomonadati</taxon>
        <taxon>Pseudomonadota</taxon>
        <taxon>Alphaproteobacteria</taxon>
        <taxon>Sphingomonadales</taxon>
        <taxon>Erythrobacteraceae</taxon>
        <taxon>Caenibius</taxon>
    </lineage>
</organism>
<sequence>MRYAMTITCALLAMSGIANASEPAAIQNNPQDTAKPISRTDVTHSNRPNIVYILLDDVGFSDLGSFGSEIHTPNFDRLAAKGLRYNAFHTRAICSPSRAALLTGRNSHSVGMGNLTHVVTGAPGKQGEISTSAATVAEMLRASGYSTFAAGKWHLSPLGKPGSDKAQWPVQRGFDQYFGFIGGMTDQFHPELIIDNTVIAPPQTKGYHFTSDIVDRSIGFIQGAKARHPDQPFFLYFAPGAMHAPHQAPDAFIEKYLPIYTKGWDRIRSERFARQKKIGLIPKDTKLTDRNSDVHAWDTLSADDKKVAVRFQAAYAGFLEHTDAEIGRLLAFLDRANLADNTIIVVMSDNGASPEGEEHGTANLTYSVTNLARKFEPTSELLKHIDDIGTDRSYGNYPRGWATVSNTPFSHYKQSVDEGGLRAPLIVSWPRAIKQTGSVRPQFVDIIDITPTILDVTGTPPPTSYLGVPQKPVEGASIAPTFADAKAPSPRSVQYFELQGQRAIWLDGWKAVSAHTKGAAFEADTWKLYDQRKDFSASTDVAANNPAVLADLERHWMDEAQKYQVLPLEDVTVHNPTFFAATSGKTYRYFEPISLSMDSAPKVTNTSYRITASINRTGAETQGVILATGDRFGGYVLYVKDSLLHFEFNDFGNRTSITSSASIPVGPSKLAYEFHKTGDYTGTGTLSIDGKVVGQGRISMTPALAITFAGTDIGMDIGSPVSEAYAENGTFPFPSDQLGEVSITVE</sequence>
<dbReference type="PROSITE" id="PS00523">
    <property type="entry name" value="SULFATASE_1"/>
    <property type="match status" value="1"/>
</dbReference>
<dbReference type="InterPro" id="IPR000917">
    <property type="entry name" value="Sulfatase_N"/>
</dbReference>
<dbReference type="SUPFAM" id="SSF53649">
    <property type="entry name" value="Alkaline phosphatase-like"/>
    <property type="match status" value="1"/>
</dbReference>
<evidence type="ECO:0000259" key="6">
    <source>
        <dbReference type="Pfam" id="PF00884"/>
    </source>
</evidence>
<evidence type="ECO:0000313" key="7">
    <source>
        <dbReference type="EMBL" id="GAD51013.1"/>
    </source>
</evidence>
<evidence type="ECO:0000256" key="3">
    <source>
        <dbReference type="ARBA" id="ARBA00022801"/>
    </source>
</evidence>
<feature type="chain" id="PRO_5030177899" evidence="5">
    <location>
        <begin position="21"/>
        <end position="746"/>
    </location>
</feature>
<protein>
    <submittedName>
        <fullName evidence="7">Arylsulfatase</fullName>
    </submittedName>
</protein>
<dbReference type="Gene3D" id="3.30.1120.10">
    <property type="match status" value="1"/>
</dbReference>
<evidence type="ECO:0000256" key="5">
    <source>
        <dbReference type="SAM" id="SignalP"/>
    </source>
</evidence>
<dbReference type="eggNOG" id="COG3119">
    <property type="taxonomic scope" value="Bacteria"/>
</dbReference>
<accession>U3A8C6</accession>
<dbReference type="KEGG" id="ntd:EGO55_04630"/>
<reference evidence="7 8" key="1">
    <citation type="submission" date="2013-09" db="EMBL/GenBank/DDBJ databases">
        <title>Whole genome shotgun sequence of Novosphingobium tardaugens NBRC 16725.</title>
        <authorList>
            <person name="Isaki S."/>
            <person name="Hosoyama A."/>
            <person name="Tsuchikane K."/>
            <person name="Katsumata H."/>
            <person name="Ando Y."/>
            <person name="Yamazaki S."/>
            <person name="Fujita N."/>
        </authorList>
    </citation>
    <scope>NUCLEOTIDE SEQUENCE [LARGE SCALE GENOMIC DNA]</scope>
    <source>
        <strain evidence="7 8">NBRC 16725</strain>
    </source>
</reference>
<dbReference type="OrthoDB" id="9803751at2"/>
<keyword evidence="8" id="KW-1185">Reference proteome</keyword>
<dbReference type="Proteomes" id="UP000016568">
    <property type="component" value="Unassembled WGS sequence"/>
</dbReference>
<proteinExistence type="inferred from homology"/>
<dbReference type="InterPro" id="IPR017850">
    <property type="entry name" value="Alkaline_phosphatase_core_sf"/>
</dbReference>
<evidence type="ECO:0000256" key="1">
    <source>
        <dbReference type="ARBA" id="ARBA00008779"/>
    </source>
</evidence>
<dbReference type="GO" id="GO:0004065">
    <property type="term" value="F:arylsulfatase activity"/>
    <property type="evidence" value="ECO:0007669"/>
    <property type="project" value="TreeGrafter"/>
</dbReference>
<dbReference type="Pfam" id="PF00884">
    <property type="entry name" value="Sulfatase"/>
    <property type="match status" value="1"/>
</dbReference>
<dbReference type="PANTHER" id="PTHR42693:SF33">
    <property type="entry name" value="ARYLSULFATASE"/>
    <property type="match status" value="1"/>
</dbReference>
<dbReference type="InterPro" id="IPR024607">
    <property type="entry name" value="Sulfatase_CS"/>
</dbReference>
<name>U3A8C6_9SPHN</name>